<feature type="compositionally biased region" description="Basic and acidic residues" evidence="1">
    <location>
        <begin position="198"/>
        <end position="354"/>
    </location>
</feature>
<dbReference type="PANTHER" id="PTHR22426:SF2">
    <property type="entry name" value="ARGININE_SERINE-RICH COILED-COIL PROTEIN 2"/>
    <property type="match status" value="1"/>
</dbReference>
<comment type="caution">
    <text evidence="3">The sequence shown here is derived from an EMBL/GenBank/DDBJ whole genome shotgun (WGS) entry which is preliminary data.</text>
</comment>
<dbReference type="PANTHER" id="PTHR22426">
    <property type="entry name" value="ARGININE_SERINE-RICH COILED-COIL PROTEIN 2"/>
    <property type="match status" value="1"/>
</dbReference>
<feature type="region of interest" description="Disordered" evidence="1">
    <location>
        <begin position="1"/>
        <end position="76"/>
    </location>
</feature>
<dbReference type="Pfam" id="PF15477">
    <property type="entry name" value="SMAP"/>
    <property type="match status" value="1"/>
</dbReference>
<dbReference type="Proteomes" id="UP000824469">
    <property type="component" value="Unassembled WGS sequence"/>
</dbReference>
<reference evidence="3 4" key="1">
    <citation type="journal article" date="2021" name="Nat. Plants">
        <title>The Taxus genome provides insights into paclitaxel biosynthesis.</title>
        <authorList>
            <person name="Xiong X."/>
            <person name="Gou J."/>
            <person name="Liao Q."/>
            <person name="Li Y."/>
            <person name="Zhou Q."/>
            <person name="Bi G."/>
            <person name="Li C."/>
            <person name="Du R."/>
            <person name="Wang X."/>
            <person name="Sun T."/>
            <person name="Guo L."/>
            <person name="Liang H."/>
            <person name="Lu P."/>
            <person name="Wu Y."/>
            <person name="Zhang Z."/>
            <person name="Ro D.K."/>
            <person name="Shang Y."/>
            <person name="Huang S."/>
            <person name="Yan J."/>
        </authorList>
    </citation>
    <scope>NUCLEOTIDE SEQUENCE [LARGE SCALE GENOMIC DNA]</scope>
    <source>
        <strain evidence="3">Ta-2019</strain>
    </source>
</reference>
<protein>
    <recommendedName>
        <fullName evidence="2">Small acidic protein-like domain-containing protein</fullName>
    </recommendedName>
</protein>
<sequence>MRDRSISPDVSQGYTSKTADSARKERRIDGERDSGRDYDRAHGRRGSDTRGTSERHSYGRNRDYHGRSDEHSYNHRHVGAMMTENTRGILRVQGGILKVLQGQNTQDGMMAMRDQAGKIGVMLTKAQGTKCLMRHQGRGKRWKKTETRMVEAGNAIKNVDRDVYIERSKNGGRHSNTDMDIGEEKPREKEGQGMMDVGIDRGRNRDENREYARNSGEHKKGHDDVKGRDKDDFGDRDESRNRTRDKYKNFEKDSDTYKDDKVQHRKRDDVWERDRYKEKHIRESDRYSKTEPKGSSSYRERDEKERDRHRDGDEGHARKGQENEHVIEKISRNARDGKHQSDLYDRDGRKHQPFRESTGQLQEKDTSIDDRKSVKNTNTVPEAKGLSEPAGSTATEAEVAHDLNAAKLAAMKAAELVNKNLGVSGCMSADQKKKLLWGNKKAAAPEEQSGSSCWEMAHFADRDRQEKFNKLMGVKGELKAEKKVEENDGGLFASEKQKELQQDLEKQFTAGLRRRDGRTVGLVCWSENLSRGQIYG</sequence>
<gene>
    <name evidence="3" type="ORF">KI387_027561</name>
</gene>
<proteinExistence type="predicted"/>
<accession>A0AA38FXR7</accession>
<name>A0AA38FXR7_TAXCH</name>
<feature type="compositionally biased region" description="Polar residues" evidence="1">
    <location>
        <begin position="8"/>
        <end position="19"/>
    </location>
</feature>
<feature type="region of interest" description="Disordered" evidence="1">
    <location>
        <begin position="166"/>
        <end position="394"/>
    </location>
</feature>
<evidence type="ECO:0000259" key="2">
    <source>
        <dbReference type="Pfam" id="PF15477"/>
    </source>
</evidence>
<evidence type="ECO:0000256" key="1">
    <source>
        <dbReference type="SAM" id="MobiDB-lite"/>
    </source>
</evidence>
<evidence type="ECO:0000313" key="3">
    <source>
        <dbReference type="EMBL" id="KAH9312526.1"/>
    </source>
</evidence>
<organism evidence="3 4">
    <name type="scientific">Taxus chinensis</name>
    <name type="common">Chinese yew</name>
    <name type="synonym">Taxus wallichiana var. chinensis</name>
    <dbReference type="NCBI Taxonomy" id="29808"/>
    <lineage>
        <taxon>Eukaryota</taxon>
        <taxon>Viridiplantae</taxon>
        <taxon>Streptophyta</taxon>
        <taxon>Embryophyta</taxon>
        <taxon>Tracheophyta</taxon>
        <taxon>Spermatophyta</taxon>
        <taxon>Pinopsida</taxon>
        <taxon>Pinidae</taxon>
        <taxon>Conifers II</taxon>
        <taxon>Cupressales</taxon>
        <taxon>Taxaceae</taxon>
        <taxon>Taxus</taxon>
    </lineage>
</organism>
<dbReference type="InterPro" id="IPR028124">
    <property type="entry name" value="SMAP_dom"/>
</dbReference>
<dbReference type="AlphaFoldDB" id="A0AA38FXR7"/>
<dbReference type="EMBL" id="JAHRHJ020000006">
    <property type="protein sequence ID" value="KAH9312526.1"/>
    <property type="molecule type" value="Genomic_DNA"/>
</dbReference>
<keyword evidence="4" id="KW-1185">Reference proteome</keyword>
<dbReference type="OMA" id="CMSADQK"/>
<evidence type="ECO:0000313" key="4">
    <source>
        <dbReference type="Proteomes" id="UP000824469"/>
    </source>
</evidence>
<feature type="compositionally biased region" description="Basic and acidic residues" evidence="1">
    <location>
        <begin position="20"/>
        <end position="73"/>
    </location>
</feature>
<feature type="compositionally biased region" description="Basic and acidic residues" evidence="1">
    <location>
        <begin position="182"/>
        <end position="191"/>
    </location>
</feature>
<feature type="compositionally biased region" description="Basic and acidic residues" evidence="1">
    <location>
        <begin position="362"/>
        <end position="373"/>
    </location>
</feature>
<feature type="domain" description="Small acidic protein-like" evidence="2">
    <location>
        <begin position="454"/>
        <end position="522"/>
    </location>
</feature>